<evidence type="ECO:0000313" key="3">
    <source>
        <dbReference type="EMBL" id="GGB48577.1"/>
    </source>
</evidence>
<comment type="caution">
    <text evidence="3">The sequence shown here is derived from an EMBL/GenBank/DDBJ whole genome shotgun (WGS) entry which is preliminary data.</text>
</comment>
<feature type="compositionally biased region" description="Low complexity" evidence="1">
    <location>
        <begin position="104"/>
        <end position="123"/>
    </location>
</feature>
<feature type="domain" description="Outer membrane channel protein CpnT-like N-terminal" evidence="2">
    <location>
        <begin position="133"/>
        <end position="249"/>
    </location>
</feature>
<proteinExistence type="predicted"/>
<dbReference type="SUPFAM" id="SSF52309">
    <property type="entry name" value="N-(deoxy)ribosyltransferase-like"/>
    <property type="match status" value="1"/>
</dbReference>
<accession>A0A916X1R7</accession>
<protein>
    <recommendedName>
        <fullName evidence="2">Outer membrane channel protein CpnT-like N-terminal domain-containing protein</fullName>
    </recommendedName>
</protein>
<reference evidence="3" key="2">
    <citation type="submission" date="2020-09" db="EMBL/GenBank/DDBJ databases">
        <authorList>
            <person name="Sun Q."/>
            <person name="Zhou Y."/>
        </authorList>
    </citation>
    <scope>NUCLEOTIDE SEQUENCE</scope>
    <source>
        <strain evidence="3">CGMCC 1.12827</strain>
    </source>
</reference>
<dbReference type="InterPro" id="IPR057746">
    <property type="entry name" value="CpnT-like_N"/>
</dbReference>
<dbReference type="AlphaFoldDB" id="A0A916X1R7"/>
<name>A0A916X1R7_9ACTN</name>
<gene>
    <name evidence="3" type="ORF">GCM10011489_39640</name>
</gene>
<evidence type="ECO:0000256" key="1">
    <source>
        <dbReference type="SAM" id="MobiDB-lite"/>
    </source>
</evidence>
<evidence type="ECO:0000259" key="2">
    <source>
        <dbReference type="Pfam" id="PF25547"/>
    </source>
</evidence>
<organism evidence="3 4">
    <name type="scientific">Gordonia jinhuaensis</name>
    <dbReference type="NCBI Taxonomy" id="1517702"/>
    <lineage>
        <taxon>Bacteria</taxon>
        <taxon>Bacillati</taxon>
        <taxon>Actinomycetota</taxon>
        <taxon>Actinomycetes</taxon>
        <taxon>Mycobacteriales</taxon>
        <taxon>Gordoniaceae</taxon>
        <taxon>Gordonia</taxon>
    </lineage>
</organism>
<evidence type="ECO:0000313" key="4">
    <source>
        <dbReference type="Proteomes" id="UP000621454"/>
    </source>
</evidence>
<keyword evidence="4" id="KW-1185">Reference proteome</keyword>
<sequence length="487" mass="49521">MTVIDVDTDEYAAAASQMATVAGGFGASVSDLSGALGASSGMGGSDHAGVEWAHAYDESARSAMQAAAGLVNGTGQIAQLLHASGANHAHADASSISGGGGGSDFPAAPAPAKIGQQSVPSAAGGSGGGPPGWSLVQGLVGYAWPNGHQDRLHAAQAAWNAAASGLTSATSGATSAAAKISAQRSPEVESAAAACTQANTQTGELAGVFRQIGSSCADYAAHLDHAHHEIISTLKDLVEQTAIIEGVGGFFAVFTGGMDEIAAQAAVYGRILKAAAKIRTVIEALIEAARGVAASIRGFGAKALEVVSKMKPFEEAVAKRAGVDEAESAVGATKELTQSEKLAIDYGDLNELYRTKPGTAYFWSGRTSQGAGVGPIERIDGSYDSGIAAKVAEERGGVTLETLQEQRGVIPPKWDGGDPAVVKWWSDHSAAYANNTSGEVHAVLGSSLRSGNVWETVELPRLINNNAVTKITTMNPETGNTSVILER</sequence>
<dbReference type="RefSeq" id="WP_188589035.1">
    <property type="nucleotide sequence ID" value="NZ_BMGC01000076.1"/>
</dbReference>
<dbReference type="Pfam" id="PF25547">
    <property type="entry name" value="WXG100_2"/>
    <property type="match status" value="1"/>
</dbReference>
<feature type="region of interest" description="Disordered" evidence="1">
    <location>
        <begin position="90"/>
        <end position="130"/>
    </location>
</feature>
<reference evidence="3" key="1">
    <citation type="journal article" date="2014" name="Int. J. Syst. Evol. Microbiol.">
        <title>Complete genome sequence of Corynebacterium casei LMG S-19264T (=DSM 44701T), isolated from a smear-ripened cheese.</title>
        <authorList>
            <consortium name="US DOE Joint Genome Institute (JGI-PGF)"/>
            <person name="Walter F."/>
            <person name="Albersmeier A."/>
            <person name="Kalinowski J."/>
            <person name="Ruckert C."/>
        </authorList>
    </citation>
    <scope>NUCLEOTIDE SEQUENCE</scope>
    <source>
        <strain evidence="3">CGMCC 1.12827</strain>
    </source>
</reference>
<dbReference type="EMBL" id="BMGC01000076">
    <property type="protein sequence ID" value="GGB48577.1"/>
    <property type="molecule type" value="Genomic_DNA"/>
</dbReference>
<dbReference type="Proteomes" id="UP000621454">
    <property type="component" value="Unassembled WGS sequence"/>
</dbReference>